<dbReference type="AlphaFoldDB" id="A0A183FDP7"/>
<dbReference type="Gene3D" id="3.15.20.10">
    <property type="entry name" value="Bactericidal permeability-increasing protein, domain 2"/>
    <property type="match status" value="1"/>
</dbReference>
<accession>A0A183FDP7</accession>
<name>A0A183FDP7_HELPZ</name>
<dbReference type="EMBL" id="UZAH01025310">
    <property type="protein sequence ID" value="VDO61099.1"/>
    <property type="molecule type" value="Genomic_DNA"/>
</dbReference>
<organism evidence="3 4">
    <name type="scientific">Heligmosomoides polygyrus</name>
    <name type="common">Parasitic roundworm</name>
    <dbReference type="NCBI Taxonomy" id="6339"/>
    <lineage>
        <taxon>Eukaryota</taxon>
        <taxon>Metazoa</taxon>
        <taxon>Ecdysozoa</taxon>
        <taxon>Nematoda</taxon>
        <taxon>Chromadorea</taxon>
        <taxon>Rhabditida</taxon>
        <taxon>Rhabditina</taxon>
        <taxon>Rhabditomorpha</taxon>
        <taxon>Strongyloidea</taxon>
        <taxon>Heligmosomidae</taxon>
        <taxon>Heligmosomoides</taxon>
    </lineage>
</organism>
<dbReference type="PANTHER" id="PTHR10504:SF145">
    <property type="entry name" value="PROTEIN CBG15266"/>
    <property type="match status" value="1"/>
</dbReference>
<dbReference type="InterPro" id="IPR032942">
    <property type="entry name" value="BPI/LBP/Plunc"/>
</dbReference>
<accession>A0A3P7X4R6</accession>
<protein>
    <submittedName>
        <fullName evidence="4">BPI2 domain-containing protein</fullName>
    </submittedName>
</protein>
<dbReference type="InterPro" id="IPR001124">
    <property type="entry name" value="Lipid-bd_serum_glycop_C"/>
</dbReference>
<sequence>MDIRMNVSARVLDVDARPQIELDSCSADVAYFDFQIGGGVLPWLVNLFRSDISRAIQKAIHNQACESAKSILIVNFNEFLLSLPLHFAIGQNFYIDYAIERNLTYTSNFVEAELLADVVYGSQSCHPERIDTWNDTGLVPKMIVLWLSESVPNCLLSSAHEGKLIQFTVTKDIPQLAGYLKTSCSVLSVCIGRFFPKLKAEFPDQFIDLHFHSYEAPIVQMQTDDVRINVTFAVDFYIHPRKEHLKNLARIVLEASSVITPEIRGNTLSGILNGTDIQVWEDFSDIGEMSKTFLTMFEKVFAITARVMVEALLHKGVPLPILDNVTISGDSEINVFERHIRLNADFEFK</sequence>
<dbReference type="Pfam" id="PF02886">
    <property type="entry name" value="LBP_BPI_CETP_C"/>
    <property type="match status" value="1"/>
</dbReference>
<dbReference type="InterPro" id="IPR017943">
    <property type="entry name" value="Bactericidal_perm-incr_a/b_dom"/>
</dbReference>
<dbReference type="SMART" id="SM00329">
    <property type="entry name" value="BPI2"/>
    <property type="match status" value="1"/>
</dbReference>
<dbReference type="WBParaSite" id="HPBE_0000439501-mRNA-1">
    <property type="protein sequence ID" value="HPBE_0000439501-mRNA-1"/>
    <property type="gene ID" value="HPBE_0000439501"/>
</dbReference>
<dbReference type="SUPFAM" id="SSF55394">
    <property type="entry name" value="Bactericidal permeability-increasing protein, BPI"/>
    <property type="match status" value="2"/>
</dbReference>
<reference evidence="2 3" key="1">
    <citation type="submission" date="2018-11" db="EMBL/GenBank/DDBJ databases">
        <authorList>
            <consortium name="Pathogen Informatics"/>
        </authorList>
    </citation>
    <scope>NUCLEOTIDE SEQUENCE [LARGE SCALE GENOMIC DNA]</scope>
</reference>
<dbReference type="Gene3D" id="3.15.10.10">
    <property type="entry name" value="Bactericidal permeability-increasing protein, domain 1"/>
    <property type="match status" value="1"/>
</dbReference>
<evidence type="ECO:0000313" key="3">
    <source>
        <dbReference type="Proteomes" id="UP000050761"/>
    </source>
</evidence>
<dbReference type="GO" id="GO:0008289">
    <property type="term" value="F:lipid binding"/>
    <property type="evidence" value="ECO:0007669"/>
    <property type="project" value="InterPro"/>
</dbReference>
<reference evidence="4" key="2">
    <citation type="submission" date="2019-09" db="UniProtKB">
        <authorList>
            <consortium name="WormBaseParasite"/>
        </authorList>
    </citation>
    <scope>IDENTIFICATION</scope>
</reference>
<dbReference type="OrthoDB" id="5857016at2759"/>
<evidence type="ECO:0000313" key="4">
    <source>
        <dbReference type="WBParaSite" id="HPBE_0000439501-mRNA-1"/>
    </source>
</evidence>
<feature type="domain" description="Lipid-binding serum glycoprotein C-terminal" evidence="1">
    <location>
        <begin position="137"/>
        <end position="344"/>
    </location>
</feature>
<dbReference type="Proteomes" id="UP000050761">
    <property type="component" value="Unassembled WGS sequence"/>
</dbReference>
<dbReference type="GO" id="GO:0005615">
    <property type="term" value="C:extracellular space"/>
    <property type="evidence" value="ECO:0007669"/>
    <property type="project" value="TreeGrafter"/>
</dbReference>
<evidence type="ECO:0000313" key="2">
    <source>
        <dbReference type="EMBL" id="VDO61099.1"/>
    </source>
</evidence>
<proteinExistence type="predicted"/>
<keyword evidence="3" id="KW-1185">Reference proteome</keyword>
<evidence type="ECO:0000259" key="1">
    <source>
        <dbReference type="SMART" id="SM00329"/>
    </source>
</evidence>
<gene>
    <name evidence="2" type="ORF">HPBE_LOCUS4396</name>
</gene>
<dbReference type="PANTHER" id="PTHR10504">
    <property type="entry name" value="BACTERICIDAL PERMEABILITY-INCREASING BPI PROTEIN-RELATED"/>
    <property type="match status" value="1"/>
</dbReference>